<dbReference type="PROSITE" id="PS00028">
    <property type="entry name" value="ZINC_FINGER_C2H2_1"/>
    <property type="match status" value="1"/>
</dbReference>
<name>A0AAN6MND9_9PEZI</name>
<dbReference type="GO" id="GO:0005634">
    <property type="term" value="C:nucleus"/>
    <property type="evidence" value="ECO:0007669"/>
    <property type="project" value="TreeGrafter"/>
</dbReference>
<organism evidence="8 9">
    <name type="scientific">Staphylotrichum tortipilum</name>
    <dbReference type="NCBI Taxonomy" id="2831512"/>
    <lineage>
        <taxon>Eukaryota</taxon>
        <taxon>Fungi</taxon>
        <taxon>Dikarya</taxon>
        <taxon>Ascomycota</taxon>
        <taxon>Pezizomycotina</taxon>
        <taxon>Sordariomycetes</taxon>
        <taxon>Sordariomycetidae</taxon>
        <taxon>Sordariales</taxon>
        <taxon>Chaetomiaceae</taxon>
        <taxon>Staphylotrichum</taxon>
    </lineage>
</organism>
<dbReference type="PROSITE" id="PS50157">
    <property type="entry name" value="ZINC_FINGER_C2H2_2"/>
    <property type="match status" value="1"/>
</dbReference>
<protein>
    <submittedName>
        <fullName evidence="8">Uncharacterized protein</fullName>
    </submittedName>
</protein>
<dbReference type="GO" id="GO:1903094">
    <property type="term" value="P:negative regulation of protein K48-linked deubiquitination"/>
    <property type="evidence" value="ECO:0007669"/>
    <property type="project" value="TreeGrafter"/>
</dbReference>
<feature type="region of interest" description="Disordered" evidence="5">
    <location>
        <begin position="196"/>
        <end position="248"/>
    </location>
</feature>
<dbReference type="InterPro" id="IPR009060">
    <property type="entry name" value="UBA-like_sf"/>
</dbReference>
<dbReference type="SUPFAM" id="SSF46934">
    <property type="entry name" value="UBA-like"/>
    <property type="match status" value="1"/>
</dbReference>
<comment type="subcellular location">
    <subcellularLocation>
        <location evidence="1">Cytoplasm</location>
    </subcellularLocation>
</comment>
<dbReference type="GO" id="GO:0005737">
    <property type="term" value="C:cytoplasm"/>
    <property type="evidence" value="ECO:0007669"/>
    <property type="project" value="UniProtKB-SubCell"/>
</dbReference>
<dbReference type="GO" id="GO:0036435">
    <property type="term" value="F:K48-linked polyubiquitin modification-dependent protein binding"/>
    <property type="evidence" value="ECO:0007669"/>
    <property type="project" value="TreeGrafter"/>
</dbReference>
<dbReference type="GO" id="GO:0031397">
    <property type="term" value="P:negative regulation of protein ubiquitination"/>
    <property type="evidence" value="ECO:0007669"/>
    <property type="project" value="TreeGrafter"/>
</dbReference>
<dbReference type="PROSITE" id="PS50033">
    <property type="entry name" value="UBX"/>
    <property type="match status" value="1"/>
</dbReference>
<dbReference type="SUPFAM" id="SSF54236">
    <property type="entry name" value="Ubiquitin-like"/>
    <property type="match status" value="1"/>
</dbReference>
<keyword evidence="4" id="KW-0479">Metal-binding</keyword>
<evidence type="ECO:0000313" key="8">
    <source>
        <dbReference type="EMBL" id="KAK3904096.1"/>
    </source>
</evidence>
<evidence type="ECO:0000256" key="1">
    <source>
        <dbReference type="ARBA" id="ARBA00004496"/>
    </source>
</evidence>
<dbReference type="Pfam" id="PF22562">
    <property type="entry name" value="UBA_7"/>
    <property type="match status" value="1"/>
</dbReference>
<dbReference type="InterPro" id="IPR001012">
    <property type="entry name" value="UBX_dom"/>
</dbReference>
<keyword evidence="2" id="KW-0963">Cytoplasm</keyword>
<feature type="compositionally biased region" description="Low complexity" evidence="5">
    <location>
        <begin position="222"/>
        <end position="247"/>
    </location>
</feature>
<gene>
    <name evidence="8" type="ORF">C8A05DRAFT_32149</name>
</gene>
<evidence type="ECO:0000259" key="6">
    <source>
        <dbReference type="PROSITE" id="PS50033"/>
    </source>
</evidence>
<dbReference type="Gene3D" id="1.10.8.10">
    <property type="entry name" value="DNA helicase RuvA subunit, C-terminal domain"/>
    <property type="match status" value="1"/>
</dbReference>
<dbReference type="InterPro" id="IPR029071">
    <property type="entry name" value="Ubiquitin-like_domsf"/>
</dbReference>
<dbReference type="PANTHER" id="PTHR46340:SF1">
    <property type="entry name" value="UBX DOMAIN-CONTAINING PROTEIN 1"/>
    <property type="match status" value="1"/>
</dbReference>
<feature type="region of interest" description="Disordered" evidence="5">
    <location>
        <begin position="92"/>
        <end position="116"/>
    </location>
</feature>
<keyword evidence="4" id="KW-0863">Zinc-finger</keyword>
<reference evidence="8" key="2">
    <citation type="submission" date="2023-05" db="EMBL/GenBank/DDBJ databases">
        <authorList>
            <consortium name="Lawrence Berkeley National Laboratory"/>
            <person name="Steindorff A."/>
            <person name="Hensen N."/>
            <person name="Bonometti L."/>
            <person name="Westerberg I."/>
            <person name="Brannstrom I.O."/>
            <person name="Guillou S."/>
            <person name="Cros-Aarteil S."/>
            <person name="Calhoun S."/>
            <person name="Haridas S."/>
            <person name="Kuo A."/>
            <person name="Mondo S."/>
            <person name="Pangilinan J."/>
            <person name="Riley R."/>
            <person name="Labutti K."/>
            <person name="Andreopoulos B."/>
            <person name="Lipzen A."/>
            <person name="Chen C."/>
            <person name="Yanf M."/>
            <person name="Daum C."/>
            <person name="Ng V."/>
            <person name="Clum A."/>
            <person name="Ohm R."/>
            <person name="Martin F."/>
            <person name="Silar P."/>
            <person name="Natvig D."/>
            <person name="Lalanne C."/>
            <person name="Gautier V."/>
            <person name="Ament-Velasquez S.L."/>
            <person name="Kruys A."/>
            <person name="Hutchinson M.I."/>
            <person name="Powell A.J."/>
            <person name="Barry K."/>
            <person name="Miller A.N."/>
            <person name="Grigoriev I.V."/>
            <person name="Debuchy R."/>
            <person name="Gladieux P."/>
            <person name="Thoren M.H."/>
            <person name="Johannesson H."/>
        </authorList>
    </citation>
    <scope>NUCLEOTIDE SEQUENCE</scope>
    <source>
        <strain evidence="8">CBS 103.79</strain>
    </source>
</reference>
<evidence type="ECO:0000256" key="3">
    <source>
        <dbReference type="ARBA" id="ARBA00023054"/>
    </source>
</evidence>
<reference evidence="8" key="1">
    <citation type="journal article" date="2023" name="Mol. Phylogenet. Evol.">
        <title>Genome-scale phylogeny and comparative genomics of the fungal order Sordariales.</title>
        <authorList>
            <person name="Hensen N."/>
            <person name="Bonometti L."/>
            <person name="Westerberg I."/>
            <person name="Brannstrom I.O."/>
            <person name="Guillou S."/>
            <person name="Cros-Aarteil S."/>
            <person name="Calhoun S."/>
            <person name="Haridas S."/>
            <person name="Kuo A."/>
            <person name="Mondo S."/>
            <person name="Pangilinan J."/>
            <person name="Riley R."/>
            <person name="LaButti K."/>
            <person name="Andreopoulos B."/>
            <person name="Lipzen A."/>
            <person name="Chen C."/>
            <person name="Yan M."/>
            <person name="Daum C."/>
            <person name="Ng V."/>
            <person name="Clum A."/>
            <person name="Steindorff A."/>
            <person name="Ohm R.A."/>
            <person name="Martin F."/>
            <person name="Silar P."/>
            <person name="Natvig D.O."/>
            <person name="Lalanne C."/>
            <person name="Gautier V."/>
            <person name="Ament-Velasquez S.L."/>
            <person name="Kruys A."/>
            <person name="Hutchinson M.I."/>
            <person name="Powell A.J."/>
            <person name="Barry K."/>
            <person name="Miller A.N."/>
            <person name="Grigoriev I.V."/>
            <person name="Debuchy R."/>
            <person name="Gladieux P."/>
            <person name="Hiltunen Thoren M."/>
            <person name="Johannesson H."/>
        </authorList>
    </citation>
    <scope>NUCLEOTIDE SEQUENCE</scope>
    <source>
        <strain evidence="8">CBS 103.79</strain>
    </source>
</reference>
<comment type="caution">
    <text evidence="8">The sequence shown here is derived from an EMBL/GenBank/DDBJ whole genome shotgun (WGS) entry which is preliminary data.</text>
</comment>
<feature type="compositionally biased region" description="Basic and acidic residues" evidence="5">
    <location>
        <begin position="196"/>
        <end position="216"/>
    </location>
</feature>
<evidence type="ECO:0000256" key="4">
    <source>
        <dbReference type="PROSITE-ProRule" id="PRU00042"/>
    </source>
</evidence>
<dbReference type="EMBL" id="MU855414">
    <property type="protein sequence ID" value="KAK3904096.1"/>
    <property type="molecule type" value="Genomic_DNA"/>
</dbReference>
<dbReference type="Pfam" id="PF00789">
    <property type="entry name" value="UBX"/>
    <property type="match status" value="1"/>
</dbReference>
<dbReference type="InterPro" id="IPR015940">
    <property type="entry name" value="UBA"/>
</dbReference>
<keyword evidence="3" id="KW-0175">Coiled coil</keyword>
<feature type="domain" description="C2H2-type" evidence="7">
    <location>
        <begin position="76"/>
        <end position="105"/>
    </location>
</feature>
<dbReference type="InterPro" id="IPR013087">
    <property type="entry name" value="Znf_C2H2_type"/>
</dbReference>
<evidence type="ECO:0000256" key="5">
    <source>
        <dbReference type="SAM" id="MobiDB-lite"/>
    </source>
</evidence>
<dbReference type="PANTHER" id="PTHR46340">
    <property type="entry name" value="UBX DOMAIN-CONTAINING PROTEIN 1"/>
    <property type="match status" value="1"/>
</dbReference>
<dbReference type="Gene3D" id="3.10.20.90">
    <property type="entry name" value="Phosphatidylinositol 3-kinase Catalytic Subunit, Chain A, domain 1"/>
    <property type="match status" value="1"/>
</dbReference>
<evidence type="ECO:0000313" key="9">
    <source>
        <dbReference type="Proteomes" id="UP001303889"/>
    </source>
</evidence>
<dbReference type="GO" id="GO:0032435">
    <property type="term" value="P:negative regulation of proteasomal ubiquitin-dependent protein catabolic process"/>
    <property type="evidence" value="ECO:0007669"/>
    <property type="project" value="TreeGrafter"/>
</dbReference>
<dbReference type="Proteomes" id="UP001303889">
    <property type="component" value="Unassembled WGS sequence"/>
</dbReference>
<keyword evidence="4" id="KW-0862">Zinc</keyword>
<dbReference type="AlphaFoldDB" id="A0AAN6MND9"/>
<feature type="compositionally biased region" description="Basic and acidic residues" evidence="5">
    <location>
        <begin position="92"/>
        <end position="103"/>
    </location>
</feature>
<feature type="domain" description="UBX" evidence="6">
    <location>
        <begin position="285"/>
        <end position="318"/>
    </location>
</feature>
<evidence type="ECO:0000256" key="2">
    <source>
        <dbReference type="ARBA" id="ARBA00022490"/>
    </source>
</evidence>
<accession>A0AAN6MND9</accession>
<sequence>MTQSDLDLLLEMGFERARAELAVKKTGGLQQALTWLEETQDKPLEELQAAAQTAAAAAEEEEGAPSIPAGTAAHSLVCNECGKKFRTHDQASFHASKTEHTDFSESTDEIAPLTEEEKKAKLEELRQRLKEKRTVQSTADKEEAKRNEQIRMKATRESQDIKEELARKEQIKEAAKKRAEKLEDVEAKKRIKARIEADRLERKRREEEAKALRDGKPLPGMAAPAVTPTPAAVAASSSSSGSSAATARLRIQTKNGNLVKAYPSETTLFEVAQDIESEAGAPVTKFSTTFPRKTFEAGVDFGQTLKEAGLAPSAVLVVN</sequence>
<keyword evidence="9" id="KW-1185">Reference proteome</keyword>
<dbReference type="GO" id="GO:0008270">
    <property type="term" value="F:zinc ion binding"/>
    <property type="evidence" value="ECO:0007669"/>
    <property type="project" value="UniProtKB-KW"/>
</dbReference>
<feature type="region of interest" description="Disordered" evidence="5">
    <location>
        <begin position="128"/>
        <end position="162"/>
    </location>
</feature>
<proteinExistence type="predicted"/>
<evidence type="ECO:0000259" key="7">
    <source>
        <dbReference type="PROSITE" id="PS50157"/>
    </source>
</evidence>